<reference evidence="2 3" key="1">
    <citation type="submission" date="2017-08" db="EMBL/GenBank/DDBJ databases">
        <authorList>
            <person name="de Groot N.N."/>
        </authorList>
    </citation>
    <scope>NUCLEOTIDE SEQUENCE [LARGE SCALE GENOMIC DNA]</scope>
    <source>
        <strain evidence="2 3">Nm15</strain>
    </source>
</reference>
<evidence type="ECO:0000313" key="2">
    <source>
        <dbReference type="EMBL" id="SNX60594.1"/>
    </source>
</evidence>
<dbReference type="AlphaFoldDB" id="A0A285BZ56"/>
<keyword evidence="1" id="KW-0732">Signal</keyword>
<evidence type="ECO:0000313" key="3">
    <source>
        <dbReference type="Proteomes" id="UP000242498"/>
    </source>
</evidence>
<dbReference type="PROSITE" id="PS51257">
    <property type="entry name" value="PROKAR_LIPOPROTEIN"/>
    <property type="match status" value="1"/>
</dbReference>
<proteinExistence type="predicted"/>
<dbReference type="EMBL" id="LT907782">
    <property type="protein sequence ID" value="SNX60594.1"/>
    <property type="molecule type" value="Genomic_DNA"/>
</dbReference>
<protein>
    <submittedName>
        <fullName evidence="2">Uncharacterized protein</fullName>
    </submittedName>
</protein>
<feature type="signal peptide" evidence="1">
    <location>
        <begin position="1"/>
        <end position="34"/>
    </location>
</feature>
<sequence length="178" mass="19686">MRAINQARFYLNALGMKKAIAGLGIFLMSACAHLIDSTVKPEQFEAPLAGEHAVLASCVTHKLQSNGRSYMRPLQFRNRQYPDIEASEIHAYDTRYLPNAIATYAPSNPDAIFIYAHTAPEIQSSAQRRDNDKAVYAFALLLQQIDSHTVQASLRGDPFIGNIAWKILQSCVMAGSES</sequence>
<evidence type="ECO:0000256" key="1">
    <source>
        <dbReference type="SAM" id="SignalP"/>
    </source>
</evidence>
<accession>A0A285BZ56</accession>
<gene>
    <name evidence="2" type="ORF">SAMN06296273_2059</name>
</gene>
<organism evidence="2 3">
    <name type="scientific">Nitrosomonas ureae</name>
    <dbReference type="NCBI Taxonomy" id="44577"/>
    <lineage>
        <taxon>Bacteria</taxon>
        <taxon>Pseudomonadati</taxon>
        <taxon>Pseudomonadota</taxon>
        <taxon>Betaproteobacteria</taxon>
        <taxon>Nitrosomonadales</taxon>
        <taxon>Nitrosomonadaceae</taxon>
        <taxon>Nitrosomonas</taxon>
    </lineage>
</organism>
<name>A0A285BZ56_9PROT</name>
<dbReference type="Proteomes" id="UP000242498">
    <property type="component" value="Chromosome I"/>
</dbReference>
<feature type="chain" id="PRO_5012493040" evidence="1">
    <location>
        <begin position="35"/>
        <end position="178"/>
    </location>
</feature>